<dbReference type="KEGG" id="dai:Desaci_2375"/>
<sequence length="69" mass="7938">MFLGRNRVLNQGGELGSTDAGENTEFLNQVNRPMPNGMQRFLAKKGISSYDDFSNRVQYAPRMPFRRVR</sequence>
<dbReference type="EMBL" id="CP003639">
    <property type="protein sequence ID" value="AFM41328.1"/>
    <property type="molecule type" value="Genomic_DNA"/>
</dbReference>
<dbReference type="AlphaFoldDB" id="I4D6A4"/>
<dbReference type="STRING" id="646529.Desaci_2375"/>
<dbReference type="RefSeq" id="WP_014827328.1">
    <property type="nucleotide sequence ID" value="NC_018068.1"/>
</dbReference>
<accession>I4D6A4</accession>
<dbReference type="eggNOG" id="ENOG502ZJHS">
    <property type="taxonomic scope" value="Bacteria"/>
</dbReference>
<dbReference type="HOGENOM" id="CLU_2769099_0_0_9"/>
<reference evidence="2 3" key="1">
    <citation type="journal article" date="2012" name="J. Bacteriol.">
        <title>Complete genome sequences of Desulfosporosinus orientis DSM765T, Desulfosporosinus youngiae DSM17734T, Desulfosporosinus meridiei DSM13257T, and Desulfosporosinus acidiphilus DSM22704T.</title>
        <authorList>
            <person name="Pester M."/>
            <person name="Brambilla E."/>
            <person name="Alazard D."/>
            <person name="Rattei T."/>
            <person name="Weinmaier T."/>
            <person name="Han J."/>
            <person name="Lucas S."/>
            <person name="Lapidus A."/>
            <person name="Cheng J.F."/>
            <person name="Goodwin L."/>
            <person name="Pitluck S."/>
            <person name="Peters L."/>
            <person name="Ovchinnikova G."/>
            <person name="Teshima H."/>
            <person name="Detter J.C."/>
            <person name="Han C.S."/>
            <person name="Tapia R."/>
            <person name="Land M.L."/>
            <person name="Hauser L."/>
            <person name="Kyrpides N.C."/>
            <person name="Ivanova N.N."/>
            <person name="Pagani I."/>
            <person name="Huntmann M."/>
            <person name="Wei C.L."/>
            <person name="Davenport K.W."/>
            <person name="Daligault H."/>
            <person name="Chain P.S."/>
            <person name="Chen A."/>
            <person name="Mavromatis K."/>
            <person name="Markowitz V."/>
            <person name="Szeto E."/>
            <person name="Mikhailova N."/>
            <person name="Pati A."/>
            <person name="Wagner M."/>
            <person name="Woyke T."/>
            <person name="Ollivier B."/>
            <person name="Klenk H.P."/>
            <person name="Spring S."/>
            <person name="Loy A."/>
        </authorList>
    </citation>
    <scope>NUCLEOTIDE SEQUENCE [LARGE SCALE GENOMIC DNA]</scope>
    <source>
        <strain evidence="3">DSM 22704 / JCM 16185 / SJ4</strain>
    </source>
</reference>
<gene>
    <name evidence="2" type="ordered locus">Desaci_2375</name>
</gene>
<dbReference type="Proteomes" id="UP000002892">
    <property type="component" value="Chromosome"/>
</dbReference>
<evidence type="ECO:0000313" key="2">
    <source>
        <dbReference type="EMBL" id="AFM41328.1"/>
    </source>
</evidence>
<organism evidence="2 3">
    <name type="scientific">Desulfosporosinus acidiphilus (strain DSM 22704 / JCM 16185 / SJ4)</name>
    <dbReference type="NCBI Taxonomy" id="646529"/>
    <lineage>
        <taxon>Bacteria</taxon>
        <taxon>Bacillati</taxon>
        <taxon>Bacillota</taxon>
        <taxon>Clostridia</taxon>
        <taxon>Eubacteriales</taxon>
        <taxon>Desulfitobacteriaceae</taxon>
        <taxon>Desulfosporosinus</taxon>
    </lineage>
</organism>
<name>I4D6A4_DESAJ</name>
<feature type="region of interest" description="Disordered" evidence="1">
    <location>
        <begin position="1"/>
        <end position="22"/>
    </location>
</feature>
<proteinExistence type="predicted"/>
<keyword evidence="3" id="KW-1185">Reference proteome</keyword>
<dbReference type="OrthoDB" id="1799389at2"/>
<evidence type="ECO:0000313" key="3">
    <source>
        <dbReference type="Proteomes" id="UP000002892"/>
    </source>
</evidence>
<evidence type="ECO:0000256" key="1">
    <source>
        <dbReference type="SAM" id="MobiDB-lite"/>
    </source>
</evidence>
<protein>
    <submittedName>
        <fullName evidence="2">Uncharacterized protein</fullName>
    </submittedName>
</protein>